<reference evidence="2" key="1">
    <citation type="submission" date="2012-07" db="EMBL/GenBank/DDBJ databases">
        <title>Genome of the Chinese tree shrew, a rising model animal genetically related to primates.</title>
        <authorList>
            <person name="Zhang G."/>
            <person name="Fan Y."/>
            <person name="Yao Y."/>
            <person name="Huang Z."/>
        </authorList>
    </citation>
    <scope>NUCLEOTIDE SEQUENCE [LARGE SCALE GENOMIC DNA]</scope>
</reference>
<accession>L9LB07</accession>
<evidence type="ECO:0000313" key="2">
    <source>
        <dbReference type="Proteomes" id="UP000011518"/>
    </source>
</evidence>
<evidence type="ECO:0000313" key="1">
    <source>
        <dbReference type="EMBL" id="ELW72063.1"/>
    </source>
</evidence>
<sequence length="124" mass="12825">MDHEQVVIQNLGSHPSRGSVHPSGLALACVSCRPAACECHLLVQVGAAWASDPAGQAARLEPGTQLLLAVGWPRLSGQGCCRWALSYSVQVRPPPTMVDSGAADMGRACGPEALPDGNTRSGLL</sequence>
<organism evidence="1 2">
    <name type="scientific">Tupaia chinensis</name>
    <name type="common">Chinese tree shrew</name>
    <name type="synonym">Tupaia belangeri chinensis</name>
    <dbReference type="NCBI Taxonomy" id="246437"/>
    <lineage>
        <taxon>Eukaryota</taxon>
        <taxon>Metazoa</taxon>
        <taxon>Chordata</taxon>
        <taxon>Craniata</taxon>
        <taxon>Vertebrata</taxon>
        <taxon>Euteleostomi</taxon>
        <taxon>Mammalia</taxon>
        <taxon>Eutheria</taxon>
        <taxon>Euarchontoglires</taxon>
        <taxon>Scandentia</taxon>
        <taxon>Tupaiidae</taxon>
        <taxon>Tupaia</taxon>
    </lineage>
</organism>
<protein>
    <submittedName>
        <fullName evidence="1">Uncharacterized protein</fullName>
    </submittedName>
</protein>
<dbReference type="InParanoid" id="L9LB07"/>
<reference evidence="2" key="2">
    <citation type="journal article" date="2013" name="Nat. Commun.">
        <title>Genome of the Chinese tree shrew.</title>
        <authorList>
            <person name="Fan Y."/>
            <person name="Huang Z.Y."/>
            <person name="Cao C.C."/>
            <person name="Chen C.S."/>
            <person name="Chen Y.X."/>
            <person name="Fan D.D."/>
            <person name="He J."/>
            <person name="Hou H.L."/>
            <person name="Hu L."/>
            <person name="Hu X.T."/>
            <person name="Jiang X.T."/>
            <person name="Lai R."/>
            <person name="Lang Y.S."/>
            <person name="Liang B."/>
            <person name="Liao S.G."/>
            <person name="Mu D."/>
            <person name="Ma Y.Y."/>
            <person name="Niu Y.Y."/>
            <person name="Sun X.Q."/>
            <person name="Xia J.Q."/>
            <person name="Xiao J."/>
            <person name="Xiong Z.Q."/>
            <person name="Xu L."/>
            <person name="Yang L."/>
            <person name="Zhang Y."/>
            <person name="Zhao W."/>
            <person name="Zhao X.D."/>
            <person name="Zheng Y.T."/>
            <person name="Zhou J.M."/>
            <person name="Zhu Y.B."/>
            <person name="Zhang G.J."/>
            <person name="Wang J."/>
            <person name="Yao Y.G."/>
        </authorList>
    </citation>
    <scope>NUCLEOTIDE SEQUENCE [LARGE SCALE GENOMIC DNA]</scope>
</reference>
<keyword evidence="2" id="KW-1185">Reference proteome</keyword>
<dbReference type="AlphaFoldDB" id="L9LB07"/>
<dbReference type="Proteomes" id="UP000011518">
    <property type="component" value="Unassembled WGS sequence"/>
</dbReference>
<dbReference type="EMBL" id="KB320448">
    <property type="protein sequence ID" value="ELW72063.1"/>
    <property type="molecule type" value="Genomic_DNA"/>
</dbReference>
<gene>
    <name evidence="1" type="ORF">TREES_T100010409</name>
</gene>
<name>L9LB07_TUPCH</name>
<proteinExistence type="predicted"/>